<dbReference type="Proteomes" id="UP001241605">
    <property type="component" value="Chromosome"/>
</dbReference>
<reference evidence="2 3" key="1">
    <citation type="submission" date="2023-05" db="EMBL/GenBank/DDBJ databases">
        <title>YMD87, complete Genome.</title>
        <authorList>
            <person name="Zhang J."/>
            <person name="Xu X."/>
        </authorList>
    </citation>
    <scope>NUCLEOTIDE SEQUENCE [LARGE SCALE GENOMIC DNA]</scope>
    <source>
        <strain evidence="2 3">YMD87</strain>
    </source>
</reference>
<proteinExistence type="predicted"/>
<feature type="chain" id="PRO_5047116555" evidence="1">
    <location>
        <begin position="36"/>
        <end position="258"/>
    </location>
</feature>
<name>A0ABY8QE55_9RHOB</name>
<keyword evidence="1" id="KW-0732">Signal</keyword>
<gene>
    <name evidence="2" type="ORF">QF118_09965</name>
</gene>
<evidence type="ECO:0000256" key="1">
    <source>
        <dbReference type="SAM" id="SignalP"/>
    </source>
</evidence>
<sequence>MGRAPRLLSRLCSGFTRGARLASCLWLAAAAPAAAAPPNLILDARYDEPTGRYAHGVLGDAVEWGALRLRVDFCRDCESADIRNVVIRLPQTRVFEDIAPRLVNLEGQGNTAVMVVESDLEQGARLALYNEAGLMAATPFIGRANRWLAPIGSGDLVGDGQIELAYIDRPHLAKTLRVWRYENGALREVAAAQGFTNHRIGWSYIAGGIRDCGDGLEMIVADGDWKQVMSVRFDPALKAQTLGAYSASNMRRAMECGR</sequence>
<feature type="signal peptide" evidence="1">
    <location>
        <begin position="1"/>
        <end position="35"/>
    </location>
</feature>
<accession>A0ABY8QE55</accession>
<keyword evidence="3" id="KW-1185">Reference proteome</keyword>
<dbReference type="RefSeq" id="WP_282298917.1">
    <property type="nucleotide sequence ID" value="NZ_CP124616.1"/>
</dbReference>
<organism evidence="2 3">
    <name type="scientific">Tropicibacter oceani</name>
    <dbReference type="NCBI Taxonomy" id="3058420"/>
    <lineage>
        <taxon>Bacteria</taxon>
        <taxon>Pseudomonadati</taxon>
        <taxon>Pseudomonadota</taxon>
        <taxon>Alphaproteobacteria</taxon>
        <taxon>Rhodobacterales</taxon>
        <taxon>Roseobacteraceae</taxon>
        <taxon>Tropicibacter</taxon>
    </lineage>
</organism>
<protein>
    <submittedName>
        <fullName evidence="2">VCBS repeat-containing protein</fullName>
    </submittedName>
</protein>
<dbReference type="EMBL" id="CP124616">
    <property type="protein sequence ID" value="WGW02283.1"/>
    <property type="molecule type" value="Genomic_DNA"/>
</dbReference>
<evidence type="ECO:0000313" key="2">
    <source>
        <dbReference type="EMBL" id="WGW02283.1"/>
    </source>
</evidence>
<evidence type="ECO:0000313" key="3">
    <source>
        <dbReference type="Proteomes" id="UP001241605"/>
    </source>
</evidence>